<dbReference type="CDD" id="cd16433">
    <property type="entry name" value="CheB"/>
    <property type="match status" value="1"/>
</dbReference>
<dbReference type="GO" id="GO:0005737">
    <property type="term" value="C:cytoplasm"/>
    <property type="evidence" value="ECO:0007669"/>
    <property type="project" value="InterPro"/>
</dbReference>
<proteinExistence type="predicted"/>
<sequence length="181" mass="18738">MGVSTGGMAVLRALLGALPADFPLPVLAVQHVSPLSGGELALLLDETCAIRVKEADDQEVPTGGTVYLAPANYHLLLEPEGSLALSLDPPVNFSRPSIDVLFESAAEALGDALIGVVLSGVGSDGSRGLRCIKERGGTAVVQDPADAIAPGMPLNALKLVTPDYRLTLAQMPQLFITLSEQ</sequence>
<feature type="active site" evidence="4">
    <location>
        <position position="31"/>
    </location>
</feature>
<dbReference type="AlphaFoldDB" id="A0A6V8MLL4"/>
<evidence type="ECO:0000313" key="7">
    <source>
        <dbReference type="Proteomes" id="UP000556026"/>
    </source>
</evidence>
<evidence type="ECO:0000313" key="6">
    <source>
        <dbReference type="EMBL" id="GFO60633.1"/>
    </source>
</evidence>
<dbReference type="SUPFAM" id="SSF52738">
    <property type="entry name" value="Methylesterase CheB, C-terminal domain"/>
    <property type="match status" value="1"/>
</dbReference>
<evidence type="ECO:0000256" key="3">
    <source>
        <dbReference type="ARBA" id="ARBA00048267"/>
    </source>
</evidence>
<name>A0A6V8MLL4_9BACT</name>
<dbReference type="EC" id="3.1.1.61" evidence="2"/>
<protein>
    <recommendedName>
        <fullName evidence="2">protein-glutamate methylesterase</fullName>
        <ecNumber evidence="2">3.1.1.61</ecNumber>
    </recommendedName>
</protein>
<evidence type="ECO:0000256" key="4">
    <source>
        <dbReference type="PROSITE-ProRule" id="PRU00050"/>
    </source>
</evidence>
<dbReference type="Pfam" id="PF01339">
    <property type="entry name" value="CheB_methylest"/>
    <property type="match status" value="1"/>
</dbReference>
<dbReference type="GO" id="GO:0000156">
    <property type="term" value="F:phosphorelay response regulator activity"/>
    <property type="evidence" value="ECO:0007669"/>
    <property type="project" value="InterPro"/>
</dbReference>
<keyword evidence="4" id="KW-0145">Chemotaxis</keyword>
<accession>A0A6V8MLL4</accession>
<reference evidence="7" key="1">
    <citation type="submission" date="2020-06" db="EMBL/GenBank/DDBJ databases">
        <title>Draft genomic sequence of Geomonas sp. Red330.</title>
        <authorList>
            <person name="Itoh H."/>
            <person name="Zhenxing X."/>
            <person name="Ushijima N."/>
            <person name="Masuda Y."/>
            <person name="Shiratori Y."/>
            <person name="Senoo K."/>
        </authorList>
    </citation>
    <scope>NUCLEOTIDE SEQUENCE [LARGE SCALE GENOMIC DNA]</scope>
    <source>
        <strain evidence="7">Red330</strain>
    </source>
</reference>
<feature type="active site" evidence="4">
    <location>
        <position position="124"/>
    </location>
</feature>
<dbReference type="Proteomes" id="UP000556026">
    <property type="component" value="Unassembled WGS sequence"/>
</dbReference>
<dbReference type="PANTHER" id="PTHR42872">
    <property type="entry name" value="PROTEIN-GLUTAMATE METHYLESTERASE/PROTEIN-GLUTAMINE GLUTAMINASE"/>
    <property type="match status" value="1"/>
</dbReference>
<evidence type="ECO:0000259" key="5">
    <source>
        <dbReference type="PROSITE" id="PS50122"/>
    </source>
</evidence>
<dbReference type="InterPro" id="IPR035909">
    <property type="entry name" value="CheB_C"/>
</dbReference>
<feature type="active site" evidence="4">
    <location>
        <position position="4"/>
    </location>
</feature>
<evidence type="ECO:0000256" key="2">
    <source>
        <dbReference type="ARBA" id="ARBA00039140"/>
    </source>
</evidence>
<comment type="catalytic activity">
    <reaction evidence="3">
        <text>[protein]-L-glutamate 5-O-methyl ester + H2O = L-glutamyl-[protein] + methanol + H(+)</text>
        <dbReference type="Rhea" id="RHEA:23236"/>
        <dbReference type="Rhea" id="RHEA-COMP:10208"/>
        <dbReference type="Rhea" id="RHEA-COMP:10311"/>
        <dbReference type="ChEBI" id="CHEBI:15377"/>
        <dbReference type="ChEBI" id="CHEBI:15378"/>
        <dbReference type="ChEBI" id="CHEBI:17790"/>
        <dbReference type="ChEBI" id="CHEBI:29973"/>
        <dbReference type="ChEBI" id="CHEBI:82795"/>
        <dbReference type="EC" id="3.1.1.61"/>
    </reaction>
</comment>
<evidence type="ECO:0000256" key="1">
    <source>
        <dbReference type="ARBA" id="ARBA00022801"/>
    </source>
</evidence>
<organism evidence="6 7">
    <name type="scientific">Geomonas silvestris</name>
    <dbReference type="NCBI Taxonomy" id="2740184"/>
    <lineage>
        <taxon>Bacteria</taxon>
        <taxon>Pseudomonadati</taxon>
        <taxon>Thermodesulfobacteriota</taxon>
        <taxon>Desulfuromonadia</taxon>
        <taxon>Geobacterales</taxon>
        <taxon>Geobacteraceae</taxon>
        <taxon>Geomonas</taxon>
    </lineage>
</organism>
<keyword evidence="1 4" id="KW-0378">Hydrolase</keyword>
<comment type="caution">
    <text evidence="6">The sequence shown here is derived from an EMBL/GenBank/DDBJ whole genome shotgun (WGS) entry which is preliminary data.</text>
</comment>
<gene>
    <name evidence="6" type="primary">cheB2_2</name>
    <name evidence="6" type="ORF">GMST_29580</name>
</gene>
<dbReference type="PANTHER" id="PTHR42872:SF6">
    <property type="entry name" value="PROTEIN-GLUTAMATE METHYLESTERASE_PROTEIN-GLUTAMINE GLUTAMINASE"/>
    <property type="match status" value="1"/>
</dbReference>
<dbReference type="Gene3D" id="3.40.50.180">
    <property type="entry name" value="Methylesterase CheB, C-terminal domain"/>
    <property type="match status" value="1"/>
</dbReference>
<dbReference type="GO" id="GO:0008984">
    <property type="term" value="F:protein-glutamate methylesterase activity"/>
    <property type="evidence" value="ECO:0007669"/>
    <property type="project" value="UniProtKB-EC"/>
</dbReference>
<dbReference type="PROSITE" id="PS50122">
    <property type="entry name" value="CHEB"/>
    <property type="match status" value="1"/>
</dbReference>
<keyword evidence="7" id="KW-1185">Reference proteome</keyword>
<dbReference type="GO" id="GO:0006935">
    <property type="term" value="P:chemotaxis"/>
    <property type="evidence" value="ECO:0007669"/>
    <property type="project" value="UniProtKB-UniRule"/>
</dbReference>
<dbReference type="EMBL" id="BLXX01000009">
    <property type="protein sequence ID" value="GFO60633.1"/>
    <property type="molecule type" value="Genomic_DNA"/>
</dbReference>
<dbReference type="InterPro" id="IPR000673">
    <property type="entry name" value="Sig_transdc_resp-reg_Me-estase"/>
</dbReference>
<feature type="domain" description="CheB-type methylesterase" evidence="5">
    <location>
        <begin position="1"/>
        <end position="159"/>
    </location>
</feature>